<evidence type="ECO:0000256" key="6">
    <source>
        <dbReference type="SAM" id="Phobius"/>
    </source>
</evidence>
<evidence type="ECO:0000256" key="1">
    <source>
        <dbReference type="ARBA" id="ARBA00004141"/>
    </source>
</evidence>
<keyword evidence="4 6" id="KW-1133">Transmembrane helix</keyword>
<evidence type="ECO:0000256" key="3">
    <source>
        <dbReference type="ARBA" id="ARBA00022692"/>
    </source>
</evidence>
<dbReference type="PANTHER" id="PTHR11119">
    <property type="entry name" value="XANTHINE-URACIL / VITAMIN C PERMEASE FAMILY MEMBER"/>
    <property type="match status" value="1"/>
</dbReference>
<evidence type="ECO:0000313" key="8">
    <source>
        <dbReference type="Proteomes" id="UP001374535"/>
    </source>
</evidence>
<feature type="transmembrane region" description="Helical" evidence="6">
    <location>
        <begin position="381"/>
        <end position="401"/>
    </location>
</feature>
<dbReference type="GO" id="GO:0016020">
    <property type="term" value="C:membrane"/>
    <property type="evidence" value="ECO:0007669"/>
    <property type="project" value="UniProtKB-SubCell"/>
</dbReference>
<dbReference type="AlphaFoldDB" id="A0AAQ3MSA0"/>
<dbReference type="Proteomes" id="UP001374535">
    <property type="component" value="Chromosome 9"/>
</dbReference>
<keyword evidence="3 6" id="KW-0812">Transmembrane</keyword>
<organism evidence="7 8">
    <name type="scientific">Vigna mungo</name>
    <name type="common">Black gram</name>
    <name type="synonym">Phaseolus mungo</name>
    <dbReference type="NCBI Taxonomy" id="3915"/>
    <lineage>
        <taxon>Eukaryota</taxon>
        <taxon>Viridiplantae</taxon>
        <taxon>Streptophyta</taxon>
        <taxon>Embryophyta</taxon>
        <taxon>Tracheophyta</taxon>
        <taxon>Spermatophyta</taxon>
        <taxon>Magnoliopsida</taxon>
        <taxon>eudicotyledons</taxon>
        <taxon>Gunneridae</taxon>
        <taxon>Pentapetalae</taxon>
        <taxon>rosids</taxon>
        <taxon>fabids</taxon>
        <taxon>Fabales</taxon>
        <taxon>Fabaceae</taxon>
        <taxon>Papilionoideae</taxon>
        <taxon>50 kb inversion clade</taxon>
        <taxon>NPAAA clade</taxon>
        <taxon>indigoferoid/millettioid clade</taxon>
        <taxon>Phaseoleae</taxon>
        <taxon>Vigna</taxon>
    </lineage>
</organism>
<protein>
    <submittedName>
        <fullName evidence="7">Uncharacterized protein</fullName>
    </submittedName>
</protein>
<keyword evidence="5 6" id="KW-0472">Membrane</keyword>
<reference evidence="7 8" key="1">
    <citation type="journal article" date="2023" name="Life. Sci Alliance">
        <title>Evolutionary insights into 3D genome organization and epigenetic landscape of Vigna mungo.</title>
        <authorList>
            <person name="Junaid A."/>
            <person name="Singh B."/>
            <person name="Bhatia S."/>
        </authorList>
    </citation>
    <scope>NUCLEOTIDE SEQUENCE [LARGE SCALE GENOMIC DNA]</scope>
    <source>
        <strain evidence="7">Urdbean</strain>
    </source>
</reference>
<evidence type="ECO:0000256" key="4">
    <source>
        <dbReference type="ARBA" id="ARBA00022989"/>
    </source>
</evidence>
<dbReference type="InterPro" id="IPR006043">
    <property type="entry name" value="NCS2"/>
</dbReference>
<evidence type="ECO:0000256" key="5">
    <source>
        <dbReference type="ARBA" id="ARBA00023136"/>
    </source>
</evidence>
<accession>A0AAQ3MSA0</accession>
<name>A0AAQ3MSA0_VIGMU</name>
<feature type="transmembrane region" description="Helical" evidence="6">
    <location>
        <begin position="340"/>
        <end position="361"/>
    </location>
</feature>
<evidence type="ECO:0000256" key="2">
    <source>
        <dbReference type="ARBA" id="ARBA00008821"/>
    </source>
</evidence>
<dbReference type="Pfam" id="PF00860">
    <property type="entry name" value="Xan_ur_permease"/>
    <property type="match status" value="2"/>
</dbReference>
<dbReference type="GO" id="GO:0022857">
    <property type="term" value="F:transmembrane transporter activity"/>
    <property type="evidence" value="ECO:0007669"/>
    <property type="project" value="InterPro"/>
</dbReference>
<comment type="subcellular location">
    <subcellularLocation>
        <location evidence="1">Membrane</location>
        <topology evidence="1">Multi-pass membrane protein</topology>
    </subcellularLocation>
</comment>
<sequence>MEEEDMDEILGVAYCVARFPSWPEGIFLGFLHCVVEVGTIAMASRILVPLMGGGNEEKAEMIETILFVAAINTVLQTWFGTRLPVVMGPSYTFLVPAVSIAFSKRMSVFEDPHQKYRNRKSSGDKSLVRLTDLKIFLVLEVYTFDESHSRGTYCCIVFSNVCWVFRILEDFRQILHCPEIALPTLFILVLFQTSFHLCRIRVPRPFKWGRPSFNAGDIFAMVSASLVATIESTGTFIAASRLGKATPIPPSVLGRGVGWLGIGTLLDGFFGTGTGSTASVVFYLTIRDCAIVSGKFGAFLASVPFPIVAAIYCILFAFVAASAGLGFLQFCNLNSYRSMFILGLSLCIGLSVPQYFNEYLLLPKHGRLHTGSTGFNNTVQVLLSSPATVAIIVAYFLDLILRRGDASARRDSGRHWWEKFRSFNQDTRSEEHPCLGCEGVNVVSCGIEA</sequence>
<proteinExistence type="inferred from homology"/>
<keyword evidence="8" id="KW-1185">Reference proteome</keyword>
<gene>
    <name evidence="7" type="ORF">V8G54_028880</name>
</gene>
<evidence type="ECO:0000313" key="7">
    <source>
        <dbReference type="EMBL" id="WVY96729.1"/>
    </source>
</evidence>
<feature type="transmembrane region" description="Helical" evidence="6">
    <location>
        <begin position="305"/>
        <end position="328"/>
    </location>
</feature>
<comment type="similarity">
    <text evidence="2">Belongs to the nucleobase:cation symporter-2 (NCS2) (TC 2.A.40) family.</text>
</comment>
<dbReference type="EMBL" id="CP144692">
    <property type="protein sequence ID" value="WVY96729.1"/>
    <property type="molecule type" value="Genomic_DNA"/>
</dbReference>